<evidence type="ECO:0000256" key="11">
    <source>
        <dbReference type="PIRSR" id="PIRSR601233-3"/>
    </source>
</evidence>
<keyword evidence="2" id="KW-0436">Ligase</keyword>
<evidence type="ECO:0000256" key="10">
    <source>
        <dbReference type="PIRSR" id="PIRSR601233-2"/>
    </source>
</evidence>
<comment type="caution">
    <text evidence="12">The sequence shown here is derived from an EMBL/GenBank/DDBJ whole genome shotgun (WGS) entry which is preliminary data.</text>
</comment>
<dbReference type="AlphaFoldDB" id="A0A3P1B851"/>
<feature type="binding site" evidence="10">
    <location>
        <begin position="227"/>
        <end position="231"/>
    </location>
    <ligand>
        <name>GMP</name>
        <dbReference type="ChEBI" id="CHEBI:58115"/>
    </ligand>
</feature>
<evidence type="ECO:0000256" key="6">
    <source>
        <dbReference type="ARBA" id="ARBA00023134"/>
    </source>
</evidence>
<comment type="catalytic activity">
    <reaction evidence="8">
        <text>a 3'-end 3'-phospho-ribonucleotide-RNA + a 5'-end dephospho-ribonucleoside-RNA + GTP = a ribonucleotidyl-ribonucleotide-RNA + GMP + diphosphate</text>
        <dbReference type="Rhea" id="RHEA:68076"/>
        <dbReference type="Rhea" id="RHEA-COMP:10463"/>
        <dbReference type="Rhea" id="RHEA-COMP:13936"/>
        <dbReference type="Rhea" id="RHEA-COMP:17355"/>
        <dbReference type="ChEBI" id="CHEBI:33019"/>
        <dbReference type="ChEBI" id="CHEBI:37565"/>
        <dbReference type="ChEBI" id="CHEBI:58115"/>
        <dbReference type="ChEBI" id="CHEBI:83062"/>
        <dbReference type="ChEBI" id="CHEBI:138284"/>
        <dbReference type="ChEBI" id="CHEBI:173118"/>
        <dbReference type="EC" id="6.5.1.8"/>
    </reaction>
</comment>
<evidence type="ECO:0000256" key="3">
    <source>
        <dbReference type="ARBA" id="ARBA00022723"/>
    </source>
</evidence>
<feature type="binding site" evidence="11">
    <location>
        <position position="339"/>
    </location>
    <ligand>
        <name>Mn(2+)</name>
        <dbReference type="ChEBI" id="CHEBI:29035"/>
        <label>2</label>
    </ligand>
</feature>
<keyword evidence="3 11" id="KW-0479">Metal-binding</keyword>
<evidence type="ECO:0000256" key="8">
    <source>
        <dbReference type="ARBA" id="ARBA00047746"/>
    </source>
</evidence>
<dbReference type="GO" id="GO:0170057">
    <property type="term" value="F:RNA ligase (GTP) activity"/>
    <property type="evidence" value="ECO:0007669"/>
    <property type="project" value="UniProtKB-EC"/>
</dbReference>
<dbReference type="OrthoDB" id="9802323at2"/>
<dbReference type="PANTHER" id="PTHR43749:SF2">
    <property type="entry name" value="RNA-SPLICING LIGASE RTCB"/>
    <property type="match status" value="1"/>
</dbReference>
<feature type="binding site" evidence="10">
    <location>
        <begin position="371"/>
        <end position="374"/>
    </location>
    <ligand>
        <name>GMP</name>
        <dbReference type="ChEBI" id="CHEBI:58115"/>
    </ligand>
</feature>
<dbReference type="GO" id="GO:0005525">
    <property type="term" value="F:GTP binding"/>
    <property type="evidence" value="ECO:0007669"/>
    <property type="project" value="UniProtKB-KW"/>
</dbReference>
<organism evidence="12 13">
    <name type="scientific">Paenimyroides viscosum</name>
    <dbReference type="NCBI Taxonomy" id="2488729"/>
    <lineage>
        <taxon>Bacteria</taxon>
        <taxon>Pseudomonadati</taxon>
        <taxon>Bacteroidota</taxon>
        <taxon>Flavobacteriia</taxon>
        <taxon>Flavobacteriales</taxon>
        <taxon>Flavobacteriaceae</taxon>
        <taxon>Paenimyroides</taxon>
    </lineage>
</organism>
<dbReference type="Pfam" id="PF01139">
    <property type="entry name" value="RtcB"/>
    <property type="match status" value="1"/>
</dbReference>
<feature type="binding site" evidence="11">
    <location>
        <position position="228"/>
    </location>
    <ligand>
        <name>Mn(2+)</name>
        <dbReference type="ChEBI" id="CHEBI:29035"/>
        <label>1</label>
    </ligand>
</feature>
<dbReference type="EMBL" id="RQTJ01000001">
    <property type="protein sequence ID" value="RRA97111.1"/>
    <property type="molecule type" value="Genomic_DNA"/>
</dbReference>
<dbReference type="GO" id="GO:0003909">
    <property type="term" value="F:DNA ligase activity"/>
    <property type="evidence" value="ECO:0007669"/>
    <property type="project" value="TreeGrafter"/>
</dbReference>
<feature type="binding site" evidence="11">
    <location>
        <position position="257"/>
    </location>
    <ligand>
        <name>Mn(2+)</name>
        <dbReference type="ChEBI" id="CHEBI:29035"/>
        <label>2</label>
    </ligand>
</feature>
<protein>
    <recommendedName>
        <fullName evidence="1">3'-phosphate/5'-hydroxy nucleic acid ligase</fullName>
        <ecNumber evidence="1">6.5.1.8</ecNumber>
    </recommendedName>
</protein>
<keyword evidence="5" id="KW-0692">RNA repair</keyword>
<feature type="binding site" evidence="10">
    <location>
        <begin position="339"/>
        <end position="340"/>
    </location>
    <ligand>
        <name>GMP</name>
        <dbReference type="ChEBI" id="CHEBI:58115"/>
    </ligand>
</feature>
<feature type="binding site" evidence="10">
    <location>
        <begin position="395"/>
        <end position="398"/>
    </location>
    <ligand>
        <name>GMP</name>
        <dbReference type="ChEBI" id="CHEBI:58115"/>
    </ligand>
</feature>
<dbReference type="Proteomes" id="UP000268372">
    <property type="component" value="Unassembled WGS sequence"/>
</dbReference>
<accession>A0A3P1B851</accession>
<evidence type="ECO:0000256" key="2">
    <source>
        <dbReference type="ARBA" id="ARBA00022598"/>
    </source>
</evidence>
<name>A0A3P1B851_9FLAO</name>
<evidence type="ECO:0000256" key="1">
    <source>
        <dbReference type="ARBA" id="ARBA00012726"/>
    </source>
</evidence>
<feature type="binding site" evidence="11">
    <location>
        <position position="147"/>
    </location>
    <ligand>
        <name>Mn(2+)</name>
        <dbReference type="ChEBI" id="CHEBI:29035"/>
        <label>1</label>
    </ligand>
</feature>
<dbReference type="EC" id="6.5.1.8" evidence="1"/>
<comment type="cofactor">
    <cofactor evidence="11">
        <name>Mn(2+)</name>
        <dbReference type="ChEBI" id="CHEBI:29035"/>
    </cofactor>
    <text evidence="11">Binds 2 manganese ions per subunit.</text>
</comment>
<evidence type="ECO:0000313" key="12">
    <source>
        <dbReference type="EMBL" id="RRA97111.1"/>
    </source>
</evidence>
<evidence type="ECO:0000256" key="4">
    <source>
        <dbReference type="ARBA" id="ARBA00022741"/>
    </source>
</evidence>
<keyword evidence="4 10" id="KW-0547">Nucleotide-binding</keyword>
<dbReference type="Gene3D" id="3.90.1860.10">
    <property type="entry name" value="tRNA-splicing ligase RtcB"/>
    <property type="match status" value="1"/>
</dbReference>
<evidence type="ECO:0000256" key="7">
    <source>
        <dbReference type="ARBA" id="ARBA00023211"/>
    </source>
</evidence>
<keyword evidence="7 11" id="KW-0464">Manganese</keyword>
<sequence length="473" mass="52349">MKKITGKDLLRIGFEENIILGKTLDFCENYQGSLNKGEVLNTLKNVISQPEKTFETSEFYPLAQQIITLQNEMDNDTIPLETNPRPYAVFGSDHIEEGARKQMETAMKLPVSVAGALMPDAHQGYGLPIGGVLATRNAIIPYGVGVDIGCRMALSIYDMEESFFEENQSKFKRELIAQSNFGAGNGFRGQYKFDHEVLENKLFNENPLLQNLKDKAWTQLGSSGGGNHFVEFGIIEFAERDEMLNIEKGKYVALLTHSGSRGFGATIAGHYTQLAKKVCKLPQEAKNLAYFDLNSTEGQEYWLAMNLAGDYASACHEVIHHKMQKALGVEVLAKVENHHNFAWKEQWNGEEVIVHRKGATPASKDVMGIIPGSMTAPGFLVRGKGEPEAIQSASHGAGRQMSRTQAKKEISKSDFKAILKDHNVTLIGAGLDEAPMAYKDIHQVMEAQKSLIDVVATFTPKMVRMADDGSRED</sequence>
<dbReference type="GO" id="GO:0006281">
    <property type="term" value="P:DNA repair"/>
    <property type="evidence" value="ECO:0007669"/>
    <property type="project" value="TreeGrafter"/>
</dbReference>
<keyword evidence="13" id="KW-1185">Reference proteome</keyword>
<dbReference type="GO" id="GO:0030145">
    <property type="term" value="F:manganese ion binding"/>
    <property type="evidence" value="ECO:0007669"/>
    <property type="project" value="TreeGrafter"/>
</dbReference>
<dbReference type="InterPro" id="IPR001233">
    <property type="entry name" value="RtcB"/>
</dbReference>
<dbReference type="GO" id="GO:0006396">
    <property type="term" value="P:RNA processing"/>
    <property type="evidence" value="ECO:0007669"/>
    <property type="project" value="InterPro"/>
</dbReference>
<dbReference type="GO" id="GO:0042245">
    <property type="term" value="P:RNA repair"/>
    <property type="evidence" value="ECO:0007669"/>
    <property type="project" value="UniProtKB-KW"/>
</dbReference>
<dbReference type="InterPro" id="IPR036025">
    <property type="entry name" value="RtcB-like_sf"/>
</dbReference>
<reference evidence="12 13" key="1">
    <citation type="submission" date="2018-11" db="EMBL/GenBank/DDBJ databases">
        <title>Flavobacterium sp. nov., YIM 102796 draft genome.</title>
        <authorList>
            <person name="Li G."/>
            <person name="Jiang Y."/>
        </authorList>
    </citation>
    <scope>NUCLEOTIDE SEQUENCE [LARGE SCALE GENOMIC DNA]</scope>
    <source>
        <strain evidence="12 13">YIM 102796</strain>
    </source>
</reference>
<dbReference type="InterPro" id="IPR052915">
    <property type="entry name" value="RtcB-like"/>
</dbReference>
<evidence type="ECO:0000256" key="5">
    <source>
        <dbReference type="ARBA" id="ARBA00022800"/>
    </source>
</evidence>
<evidence type="ECO:0000313" key="13">
    <source>
        <dbReference type="Proteomes" id="UP000268372"/>
    </source>
</evidence>
<keyword evidence="6 10" id="KW-0342">GTP-binding</keyword>
<dbReference type="PANTHER" id="PTHR43749">
    <property type="entry name" value="RNA-SPLICING LIGASE RTCB"/>
    <property type="match status" value="1"/>
</dbReference>
<proteinExistence type="predicted"/>
<evidence type="ECO:0000256" key="9">
    <source>
        <dbReference type="PIRSR" id="PIRSR601233-1"/>
    </source>
</evidence>
<dbReference type="SUPFAM" id="SSF103365">
    <property type="entry name" value="Hypothetical protein PH1602"/>
    <property type="match status" value="1"/>
</dbReference>
<gene>
    <name evidence="12" type="ORF">EG242_00875</name>
</gene>
<feature type="active site" description="GMP-histidine intermediate" evidence="9">
    <location>
        <position position="395"/>
    </location>
</feature>
<dbReference type="RefSeq" id="WP_124898034.1">
    <property type="nucleotide sequence ID" value="NZ_RQTJ01000001.1"/>
</dbReference>